<keyword evidence="3" id="KW-1185">Reference proteome</keyword>
<evidence type="ECO:0000313" key="2">
    <source>
        <dbReference type="EMBL" id="MER6616313.1"/>
    </source>
</evidence>
<feature type="region of interest" description="Disordered" evidence="1">
    <location>
        <begin position="125"/>
        <end position="147"/>
    </location>
</feature>
<dbReference type="RefSeq" id="WP_351977689.1">
    <property type="nucleotide sequence ID" value="NZ_JBEPBX010000023.1"/>
</dbReference>
<reference evidence="2 3" key="1">
    <citation type="submission" date="2024-06" db="EMBL/GenBank/DDBJ databases">
        <title>The Natural Products Discovery Center: Release of the First 8490 Sequenced Strains for Exploring Actinobacteria Biosynthetic Diversity.</title>
        <authorList>
            <person name="Kalkreuter E."/>
            <person name="Kautsar S.A."/>
            <person name="Yang D."/>
            <person name="Bader C.D."/>
            <person name="Teijaro C.N."/>
            <person name="Fluegel L."/>
            <person name="Davis C.M."/>
            <person name="Simpson J.R."/>
            <person name="Lauterbach L."/>
            <person name="Steele A.D."/>
            <person name="Gui C."/>
            <person name="Meng S."/>
            <person name="Li G."/>
            <person name="Viehrig K."/>
            <person name="Ye F."/>
            <person name="Su P."/>
            <person name="Kiefer A.F."/>
            <person name="Nichols A."/>
            <person name="Cepeda A.J."/>
            <person name="Yan W."/>
            <person name="Fan B."/>
            <person name="Jiang Y."/>
            <person name="Adhikari A."/>
            <person name="Zheng C.-J."/>
            <person name="Schuster L."/>
            <person name="Cowan T.M."/>
            <person name="Smanski M.J."/>
            <person name="Chevrette M.G."/>
            <person name="De Carvalho L.P.S."/>
            <person name="Shen B."/>
        </authorList>
    </citation>
    <scope>NUCLEOTIDE SEQUENCE [LARGE SCALE GENOMIC DNA]</scope>
    <source>
        <strain evidence="2 3">NPDC000837</strain>
    </source>
</reference>
<name>A0ABV1UZU8_9ACTN</name>
<dbReference type="EMBL" id="JBEPBX010000023">
    <property type="protein sequence ID" value="MER6616313.1"/>
    <property type="molecule type" value="Genomic_DNA"/>
</dbReference>
<evidence type="ECO:0000313" key="3">
    <source>
        <dbReference type="Proteomes" id="UP001445472"/>
    </source>
</evidence>
<protein>
    <submittedName>
        <fullName evidence="2">Uncharacterized protein</fullName>
    </submittedName>
</protein>
<organism evidence="2 3">
    <name type="scientific">Streptomyces xantholiticus</name>
    <dbReference type="NCBI Taxonomy" id="68285"/>
    <lineage>
        <taxon>Bacteria</taxon>
        <taxon>Bacillati</taxon>
        <taxon>Actinomycetota</taxon>
        <taxon>Actinomycetes</taxon>
        <taxon>Kitasatosporales</taxon>
        <taxon>Streptomycetaceae</taxon>
        <taxon>Streptomyces</taxon>
    </lineage>
</organism>
<accession>A0ABV1UZU8</accession>
<sequence length="222" mass="24180">MTRPGHQELAREDLAELLGGELPSTLPLEGWRKVTLHCQVDAIGPSERHPDLVKLELSFPPAKAPEPPCKRCRGSKVVPDFKQWDKYHGEPKPVPCPECSACSATSLHAVAGRVRCGLPAGHYDEENRPGAGEPFSQDPGGWHQSLPDREGIQLCWSDQADGATPHGAGPEPTVGRPLQRVGINCPTCGPTTVEEHPRRPGMLRCVDCREHLGRGHIKEQTS</sequence>
<gene>
    <name evidence="2" type="ORF">ABT276_23660</name>
</gene>
<comment type="caution">
    <text evidence="2">The sequence shown here is derived from an EMBL/GenBank/DDBJ whole genome shotgun (WGS) entry which is preliminary data.</text>
</comment>
<proteinExistence type="predicted"/>
<evidence type="ECO:0000256" key="1">
    <source>
        <dbReference type="SAM" id="MobiDB-lite"/>
    </source>
</evidence>
<feature type="region of interest" description="Disordered" evidence="1">
    <location>
        <begin position="159"/>
        <end position="179"/>
    </location>
</feature>
<dbReference type="Proteomes" id="UP001445472">
    <property type="component" value="Unassembled WGS sequence"/>
</dbReference>